<evidence type="ECO:0000256" key="1">
    <source>
        <dbReference type="SAM" id="MobiDB-lite"/>
    </source>
</evidence>
<name>A0A1B6G1D9_9HEMI</name>
<accession>A0A1B6G1D9</accession>
<feature type="compositionally biased region" description="Basic residues" evidence="1">
    <location>
        <begin position="584"/>
        <end position="601"/>
    </location>
</feature>
<gene>
    <name evidence="2" type="ORF">g.40951</name>
</gene>
<evidence type="ECO:0000313" key="2">
    <source>
        <dbReference type="EMBL" id="JAS56245.1"/>
    </source>
</evidence>
<feature type="compositionally biased region" description="Basic and acidic residues" evidence="1">
    <location>
        <begin position="1"/>
        <end position="19"/>
    </location>
</feature>
<feature type="compositionally biased region" description="Acidic residues" evidence="1">
    <location>
        <begin position="187"/>
        <end position="241"/>
    </location>
</feature>
<reference evidence="2" key="1">
    <citation type="submission" date="2015-11" db="EMBL/GenBank/DDBJ databases">
        <title>De novo transcriptome assembly of four potential Pierce s Disease insect vectors from Arizona vineyards.</title>
        <authorList>
            <person name="Tassone E.E."/>
        </authorList>
    </citation>
    <scope>NUCLEOTIDE SEQUENCE</scope>
</reference>
<sequence length="706" mass="80915">LPHSRATTEERETSKRELFESSMAIEGDDIAPPMSLSAPELGNGDPPELPPVRSAFSSTELLHERAMARFYQDMAREEAESSLQRKNSLQRRRSFERRSPPKPKDIPDTAGSLQDIPTSVKSFESTANRKDTLSPATPSKPSVPELPGTNTSQRGYSDKKTFSRDSMDSMLSVEDPHRKSMLVQQASEEDMEYEDSSFDEDEEDYNEEEEEHITDEIVDEEVEEELELEEEEEEEDEEEFSYDEKRGSWYTSESEEESRYSYSMEEDTYHPSAINKKYNEDTLISAYEGRGPLILGSGSIVSQSVQSTQFQIPSSSSEIKLKPILKHPTADNKFPLKSNESLEYDQGLKVDNEIPKMRTSPEKRFEPNFSAVMPKPILKVRENSQEPNSPLVHRRGAPIAGIEQEINLEPSKSNLDEGSDYETGTKKKQVRIEEPEDVTSRESPVIEKLDVLEEFPTNKTQVSTEEPVRERTGSLGDEGDATMVLVSHYSDIVAEYGRGRRPPKKLYLNYEALKAAAEEEEESAPNVPEVVVNEPELEHEPEPPVPTTEVEKPLEETKTENYLEVYVEERPEIKLEPVSDTPKKKSALPVKKRSASPRKPKPPTIQPIFVEDSPPEKIDYIRTPSPQLPPRVYTPTEKKVHSYFDFLMDISLFILACWLYIFKDERLSIPVLCLMIYRQANEAFQRKMEALRNKMPRRIRFWRREE</sequence>
<feature type="compositionally biased region" description="Basic and acidic residues" evidence="1">
    <location>
        <begin position="430"/>
        <end position="444"/>
    </location>
</feature>
<feature type="compositionally biased region" description="Polar residues" evidence="1">
    <location>
        <begin position="111"/>
        <end position="126"/>
    </location>
</feature>
<feature type="compositionally biased region" description="Basic and acidic residues" evidence="1">
    <location>
        <begin position="96"/>
        <end position="107"/>
    </location>
</feature>
<feature type="region of interest" description="Disordered" evidence="1">
    <location>
        <begin position="456"/>
        <end position="479"/>
    </location>
</feature>
<organism evidence="2">
    <name type="scientific">Cuerna arida</name>
    <dbReference type="NCBI Taxonomy" id="1464854"/>
    <lineage>
        <taxon>Eukaryota</taxon>
        <taxon>Metazoa</taxon>
        <taxon>Ecdysozoa</taxon>
        <taxon>Arthropoda</taxon>
        <taxon>Hexapoda</taxon>
        <taxon>Insecta</taxon>
        <taxon>Pterygota</taxon>
        <taxon>Neoptera</taxon>
        <taxon>Paraneoptera</taxon>
        <taxon>Hemiptera</taxon>
        <taxon>Auchenorrhyncha</taxon>
        <taxon>Membracoidea</taxon>
        <taxon>Cicadellidae</taxon>
        <taxon>Cicadellinae</taxon>
        <taxon>Proconiini</taxon>
        <taxon>Cuerna</taxon>
    </lineage>
</organism>
<feature type="region of interest" description="Disordered" evidence="1">
    <location>
        <begin position="407"/>
        <end position="444"/>
    </location>
</feature>
<protein>
    <submittedName>
        <fullName evidence="2">Uncharacterized protein</fullName>
    </submittedName>
</protein>
<dbReference type="AlphaFoldDB" id="A0A1B6G1D9"/>
<feature type="region of interest" description="Disordered" evidence="1">
    <location>
        <begin position="73"/>
        <end position="264"/>
    </location>
</feature>
<feature type="compositionally biased region" description="Basic and acidic residues" evidence="1">
    <location>
        <begin position="156"/>
        <end position="167"/>
    </location>
</feature>
<feature type="region of interest" description="Disordered" evidence="1">
    <location>
        <begin position="1"/>
        <end position="53"/>
    </location>
</feature>
<feature type="region of interest" description="Disordered" evidence="1">
    <location>
        <begin position="574"/>
        <end position="611"/>
    </location>
</feature>
<feature type="compositionally biased region" description="Basic and acidic residues" evidence="1">
    <location>
        <begin position="574"/>
        <end position="583"/>
    </location>
</feature>
<feature type="region of interest" description="Disordered" evidence="1">
    <location>
        <begin position="533"/>
        <end position="554"/>
    </location>
</feature>
<dbReference type="EMBL" id="GECZ01013524">
    <property type="protein sequence ID" value="JAS56245.1"/>
    <property type="molecule type" value="Transcribed_RNA"/>
</dbReference>
<proteinExistence type="predicted"/>
<feature type="non-terminal residue" evidence="2">
    <location>
        <position position="1"/>
    </location>
</feature>